<comment type="caution">
    <text evidence="10">The sequence shown here is derived from an EMBL/GenBank/DDBJ whole genome shotgun (WGS) entry which is preliminary data.</text>
</comment>
<dbReference type="Gene3D" id="2.40.440.10">
    <property type="entry name" value="L,D-transpeptidase catalytic domain-like"/>
    <property type="match status" value="1"/>
</dbReference>
<dbReference type="InterPro" id="IPR052905">
    <property type="entry name" value="LD-transpeptidase_YkuD-like"/>
</dbReference>
<dbReference type="RefSeq" id="WP_192533936.1">
    <property type="nucleotide sequence ID" value="NZ_JACZHT010000002.1"/>
</dbReference>
<feature type="active site" description="Proton donor/acceptor" evidence="7">
    <location>
        <position position="481"/>
    </location>
</feature>
<dbReference type="GO" id="GO:0004180">
    <property type="term" value="F:carboxypeptidase activity"/>
    <property type="evidence" value="ECO:0007669"/>
    <property type="project" value="UniProtKB-ARBA"/>
</dbReference>
<evidence type="ECO:0000256" key="5">
    <source>
        <dbReference type="ARBA" id="ARBA00022984"/>
    </source>
</evidence>
<dbReference type="AlphaFoldDB" id="A0A8J6YYM7"/>
<keyword evidence="6 7" id="KW-0961">Cell wall biogenesis/degradation</keyword>
<keyword evidence="4 7" id="KW-0133">Cell shape</keyword>
<keyword evidence="11" id="KW-1185">Reference proteome</keyword>
<dbReference type="Pfam" id="PF01471">
    <property type="entry name" value="PG_binding_1"/>
    <property type="match status" value="1"/>
</dbReference>
<dbReference type="Pfam" id="PF20142">
    <property type="entry name" value="Scaffold"/>
    <property type="match status" value="1"/>
</dbReference>
<keyword evidence="3" id="KW-0808">Transferase</keyword>
<evidence type="ECO:0000313" key="10">
    <source>
        <dbReference type="EMBL" id="MBE1236938.1"/>
    </source>
</evidence>
<dbReference type="PANTHER" id="PTHR41533:SF2">
    <property type="entry name" value="BLR7131 PROTEIN"/>
    <property type="match status" value="1"/>
</dbReference>
<feature type="region of interest" description="Disordered" evidence="8">
    <location>
        <begin position="1"/>
        <end position="24"/>
    </location>
</feature>
<comment type="similarity">
    <text evidence="2">Belongs to the YkuD family.</text>
</comment>
<dbReference type="PANTHER" id="PTHR41533">
    <property type="entry name" value="L,D-TRANSPEPTIDASE HI_1667-RELATED"/>
    <property type="match status" value="1"/>
</dbReference>
<gene>
    <name evidence="10" type="ORF">IHV25_04665</name>
</gene>
<evidence type="ECO:0000256" key="3">
    <source>
        <dbReference type="ARBA" id="ARBA00022679"/>
    </source>
</evidence>
<evidence type="ECO:0000256" key="1">
    <source>
        <dbReference type="ARBA" id="ARBA00004752"/>
    </source>
</evidence>
<dbReference type="PROSITE" id="PS52029">
    <property type="entry name" value="LD_TPASE"/>
    <property type="match status" value="1"/>
</dbReference>
<feature type="domain" description="L,D-TPase catalytic" evidence="9">
    <location>
        <begin position="348"/>
        <end position="523"/>
    </location>
</feature>
<dbReference type="InterPro" id="IPR005490">
    <property type="entry name" value="LD_TPept_cat_dom"/>
</dbReference>
<protein>
    <submittedName>
        <fullName evidence="10">L,D-transpeptidase family protein</fullName>
    </submittedName>
</protein>
<dbReference type="SUPFAM" id="SSF141523">
    <property type="entry name" value="L,D-transpeptidase catalytic domain-like"/>
    <property type="match status" value="1"/>
</dbReference>
<feature type="active site" description="Nucleophile" evidence="7">
    <location>
        <position position="500"/>
    </location>
</feature>
<evidence type="ECO:0000313" key="11">
    <source>
        <dbReference type="Proteomes" id="UP000631034"/>
    </source>
</evidence>
<dbReference type="InterPro" id="IPR038063">
    <property type="entry name" value="Transpep_catalytic_dom"/>
</dbReference>
<organism evidence="10 11">
    <name type="scientific">Phaeovibrio sulfidiphilus</name>
    <dbReference type="NCBI Taxonomy" id="1220600"/>
    <lineage>
        <taxon>Bacteria</taxon>
        <taxon>Pseudomonadati</taxon>
        <taxon>Pseudomonadota</taxon>
        <taxon>Alphaproteobacteria</taxon>
        <taxon>Rhodospirillales</taxon>
        <taxon>Rhodospirillaceae</taxon>
        <taxon>Phaeovibrio</taxon>
    </lineage>
</organism>
<evidence type="ECO:0000256" key="4">
    <source>
        <dbReference type="ARBA" id="ARBA00022960"/>
    </source>
</evidence>
<keyword evidence="5 7" id="KW-0573">Peptidoglycan synthesis</keyword>
<dbReference type="InterPro" id="IPR036365">
    <property type="entry name" value="PGBD-like_sf"/>
</dbReference>
<sequence>MASLPPDSPPRSVDDSSPARAERHPIRSFVVETATGIGVLALVLGIAGAPEAVSGNRLADVSSARPRSLAEAVNAPEPALFGSDALGRFLVGAFGRSDTWPVWTTDSGALQRAGDLMSALQAAPNEGLDPRIYGLPVIEAALATRTPESLRKAEALLTRAALMFSLDRLLGQSRRNLPWDQKVALLKSEEHLRVEDLLAGLATADDLRSWLTSLAPVSTQYNALADALARYRSVSDPASGLALIPDGPALRAGDRDPRIPLVRARLLAQPATATHPGLAATEGSDTALYDEALADAVRTFQSAEGLGTDGILGPQTVASLNRGLGQKIARVETALERWRLLPRQLGPVHILVNIPQFELFLEDGNTTALRMKVAVGSPGRHATPLFSDTLRYMEFNPYWNVPPSIARAETVPKQRNDPDYMAKRGYTVTNASGDRVSPDEVDWSDAADVARNYRIRQNPGPGNALGSVKFMFPNRYSVYLHDTNAPGVFQRDNRAVSHGCIRVSEPKALADYLLAHNTAYSSRTFESFLGSSPRRVDLATPVPIHLVYITAWAEAHGDVRFFRDIYNQDTGLMSRMDENAHDFSTPWKEAAGPVTEARTALGEPLFALLSLREERP</sequence>
<dbReference type="InterPro" id="IPR045380">
    <property type="entry name" value="LD_TPept_scaffold_dom"/>
</dbReference>
<dbReference type="Proteomes" id="UP000631034">
    <property type="component" value="Unassembled WGS sequence"/>
</dbReference>
<dbReference type="InterPro" id="IPR036366">
    <property type="entry name" value="PGBDSf"/>
</dbReference>
<reference evidence="10" key="1">
    <citation type="submission" date="2020-10" db="EMBL/GenBank/DDBJ databases">
        <title>Genome sequence of the unusual species of purple photosynthetic bacteria, Phaeovibrio sulfidiphilus DSM 23193, type strain.</title>
        <authorList>
            <person name="Kyndt J.A."/>
            <person name="Meyer T.E."/>
        </authorList>
    </citation>
    <scope>NUCLEOTIDE SEQUENCE</scope>
    <source>
        <strain evidence="10">DSM 23193</strain>
    </source>
</reference>
<dbReference type="GO" id="GO:0009252">
    <property type="term" value="P:peptidoglycan biosynthetic process"/>
    <property type="evidence" value="ECO:0007669"/>
    <property type="project" value="UniProtKB-UniPathway"/>
</dbReference>
<proteinExistence type="inferred from homology"/>
<evidence type="ECO:0000256" key="2">
    <source>
        <dbReference type="ARBA" id="ARBA00005992"/>
    </source>
</evidence>
<evidence type="ECO:0000256" key="6">
    <source>
        <dbReference type="ARBA" id="ARBA00023316"/>
    </source>
</evidence>
<dbReference type="InterPro" id="IPR002477">
    <property type="entry name" value="Peptidoglycan-bd-like"/>
</dbReference>
<dbReference type="Pfam" id="PF03734">
    <property type="entry name" value="YkuD"/>
    <property type="match status" value="1"/>
</dbReference>
<evidence type="ECO:0000256" key="8">
    <source>
        <dbReference type="SAM" id="MobiDB-lite"/>
    </source>
</evidence>
<evidence type="ECO:0000259" key="9">
    <source>
        <dbReference type="PROSITE" id="PS52029"/>
    </source>
</evidence>
<name>A0A8J6YYM7_9PROT</name>
<dbReference type="UniPathway" id="UPA00219"/>
<dbReference type="GO" id="GO:0016740">
    <property type="term" value="F:transferase activity"/>
    <property type="evidence" value="ECO:0007669"/>
    <property type="project" value="UniProtKB-KW"/>
</dbReference>
<evidence type="ECO:0000256" key="7">
    <source>
        <dbReference type="PROSITE-ProRule" id="PRU01373"/>
    </source>
</evidence>
<dbReference type="CDD" id="cd16913">
    <property type="entry name" value="YkuD_like"/>
    <property type="match status" value="1"/>
</dbReference>
<dbReference type="Gene3D" id="1.10.101.10">
    <property type="entry name" value="PGBD-like superfamily/PGBD"/>
    <property type="match status" value="1"/>
</dbReference>
<dbReference type="GO" id="GO:0071555">
    <property type="term" value="P:cell wall organization"/>
    <property type="evidence" value="ECO:0007669"/>
    <property type="project" value="UniProtKB-UniRule"/>
</dbReference>
<accession>A0A8J6YYM7</accession>
<dbReference type="SUPFAM" id="SSF47090">
    <property type="entry name" value="PGBD-like"/>
    <property type="match status" value="1"/>
</dbReference>
<dbReference type="GO" id="GO:0008360">
    <property type="term" value="P:regulation of cell shape"/>
    <property type="evidence" value="ECO:0007669"/>
    <property type="project" value="UniProtKB-UniRule"/>
</dbReference>
<dbReference type="EMBL" id="JACZHT010000002">
    <property type="protein sequence ID" value="MBE1236938.1"/>
    <property type="molecule type" value="Genomic_DNA"/>
</dbReference>
<comment type="pathway">
    <text evidence="1 7">Cell wall biogenesis; peptidoglycan biosynthesis.</text>
</comment>